<dbReference type="PANTHER" id="PTHR44846:SF1">
    <property type="entry name" value="MANNOSYL-D-GLYCERATE TRANSPORT_METABOLISM SYSTEM REPRESSOR MNGR-RELATED"/>
    <property type="match status" value="1"/>
</dbReference>
<keyword evidence="7" id="KW-1185">Reference proteome</keyword>
<feature type="domain" description="HTH gntR-type" evidence="5">
    <location>
        <begin position="4"/>
        <end position="71"/>
    </location>
</feature>
<dbReference type="InterPro" id="IPR036388">
    <property type="entry name" value="WH-like_DNA-bd_sf"/>
</dbReference>
<evidence type="ECO:0000256" key="2">
    <source>
        <dbReference type="ARBA" id="ARBA00023125"/>
    </source>
</evidence>
<dbReference type="InterPro" id="IPR000524">
    <property type="entry name" value="Tscrpt_reg_HTH_GntR"/>
</dbReference>
<dbReference type="PROSITE" id="PS50949">
    <property type="entry name" value="HTH_GNTR"/>
    <property type="match status" value="1"/>
</dbReference>
<dbReference type="Gene3D" id="1.10.10.10">
    <property type="entry name" value="Winged helix-like DNA-binding domain superfamily/Winged helix DNA-binding domain"/>
    <property type="match status" value="1"/>
</dbReference>
<dbReference type="CDD" id="cd07377">
    <property type="entry name" value="WHTH_GntR"/>
    <property type="match status" value="1"/>
</dbReference>
<dbReference type="Pfam" id="PF00392">
    <property type="entry name" value="GntR"/>
    <property type="match status" value="1"/>
</dbReference>
<evidence type="ECO:0000313" key="7">
    <source>
        <dbReference type="Proteomes" id="UP000326702"/>
    </source>
</evidence>
<protein>
    <submittedName>
        <fullName evidence="6">Transcriptional regulator of 2-aminoethylphosphonate degradation operons</fullName>
    </submittedName>
</protein>
<dbReference type="Gene3D" id="3.40.1410.10">
    <property type="entry name" value="Chorismate lyase-like"/>
    <property type="match status" value="1"/>
</dbReference>
<dbReference type="PANTHER" id="PTHR44846">
    <property type="entry name" value="MANNOSYL-D-GLYCERATE TRANSPORT/METABOLISM SYSTEM REPRESSOR MNGR-RELATED"/>
    <property type="match status" value="1"/>
</dbReference>
<dbReference type="KEGG" id="lxl:KDY119_00163"/>
<organism evidence="6 7">
    <name type="scientific">Luteimicrobium xylanilyticum</name>
    <dbReference type="NCBI Taxonomy" id="1133546"/>
    <lineage>
        <taxon>Bacteria</taxon>
        <taxon>Bacillati</taxon>
        <taxon>Actinomycetota</taxon>
        <taxon>Actinomycetes</taxon>
        <taxon>Micrococcales</taxon>
        <taxon>Luteimicrobium</taxon>
    </lineage>
</organism>
<dbReference type="InterPro" id="IPR028978">
    <property type="entry name" value="Chorismate_lyase_/UTRA_dom_sf"/>
</dbReference>
<proteinExistence type="predicted"/>
<dbReference type="GO" id="GO:0003700">
    <property type="term" value="F:DNA-binding transcription factor activity"/>
    <property type="evidence" value="ECO:0007669"/>
    <property type="project" value="InterPro"/>
</dbReference>
<name>A0A5P9Q5Y4_9MICO</name>
<feature type="compositionally biased region" description="Polar residues" evidence="4">
    <location>
        <begin position="243"/>
        <end position="255"/>
    </location>
</feature>
<dbReference type="Proteomes" id="UP000326702">
    <property type="component" value="Chromosome"/>
</dbReference>
<evidence type="ECO:0000256" key="1">
    <source>
        <dbReference type="ARBA" id="ARBA00023015"/>
    </source>
</evidence>
<dbReference type="RefSeq" id="WP_227994455.1">
    <property type="nucleotide sequence ID" value="NZ_BAABIH010000013.1"/>
</dbReference>
<dbReference type="InterPro" id="IPR050679">
    <property type="entry name" value="Bact_HTH_transcr_reg"/>
</dbReference>
<dbReference type="EMBL" id="CP045529">
    <property type="protein sequence ID" value="QFU96676.1"/>
    <property type="molecule type" value="Genomic_DNA"/>
</dbReference>
<dbReference type="InterPro" id="IPR036390">
    <property type="entry name" value="WH_DNA-bd_sf"/>
</dbReference>
<evidence type="ECO:0000259" key="5">
    <source>
        <dbReference type="PROSITE" id="PS50949"/>
    </source>
</evidence>
<evidence type="ECO:0000256" key="4">
    <source>
        <dbReference type="SAM" id="MobiDB-lite"/>
    </source>
</evidence>
<dbReference type="GO" id="GO:0045892">
    <property type="term" value="P:negative regulation of DNA-templated transcription"/>
    <property type="evidence" value="ECO:0007669"/>
    <property type="project" value="TreeGrafter"/>
</dbReference>
<dbReference type="SUPFAM" id="SSF64288">
    <property type="entry name" value="Chorismate lyase-like"/>
    <property type="match status" value="1"/>
</dbReference>
<sequence>MAPDYKHVRVRDYLRGLVAHELVVGDTIPSERELCERFAVSRMTVRQAIDALVNEGLLHREQGRGTFVAPPRTDMELRLVGFGDDMRRRGMSPHTELLDAETVEAPWDVAEALELEPGAAVHHVQRLGWADGRPMALEEAWVPATIFPHLLDGAPDAFPESLYATFRDHGHDPNWGEDTVSASDASAHEAELLRLGRGARTVLRIARRTFADQVACAFSRSCYRADRYTLWVPLTAPNPVVTPRTQGAATSTVDASPTGAARTIQEVRR</sequence>
<dbReference type="InterPro" id="IPR011663">
    <property type="entry name" value="UTRA"/>
</dbReference>
<dbReference type="SMART" id="SM00345">
    <property type="entry name" value="HTH_GNTR"/>
    <property type="match status" value="1"/>
</dbReference>
<keyword evidence="1" id="KW-0805">Transcription regulation</keyword>
<reference evidence="6 7" key="1">
    <citation type="submission" date="2019-10" db="EMBL/GenBank/DDBJ databases">
        <title>Genome sequence of Luteimicrobium xylanilyticum HY-24.</title>
        <authorList>
            <person name="Kim D.Y."/>
            <person name="Park H.-Y."/>
        </authorList>
    </citation>
    <scope>NUCLEOTIDE SEQUENCE [LARGE SCALE GENOMIC DNA]</scope>
    <source>
        <strain evidence="6 7">HY-24</strain>
    </source>
</reference>
<accession>A0A5P9Q5Y4</accession>
<evidence type="ECO:0000313" key="6">
    <source>
        <dbReference type="EMBL" id="QFU96676.1"/>
    </source>
</evidence>
<keyword evidence="3" id="KW-0804">Transcription</keyword>
<feature type="region of interest" description="Disordered" evidence="4">
    <location>
        <begin position="243"/>
        <end position="269"/>
    </location>
</feature>
<evidence type="ECO:0000256" key="3">
    <source>
        <dbReference type="ARBA" id="ARBA00023163"/>
    </source>
</evidence>
<dbReference type="SMART" id="SM00866">
    <property type="entry name" value="UTRA"/>
    <property type="match status" value="1"/>
</dbReference>
<keyword evidence="2" id="KW-0238">DNA-binding</keyword>
<dbReference type="AlphaFoldDB" id="A0A5P9Q5Y4"/>
<dbReference type="Pfam" id="PF07702">
    <property type="entry name" value="UTRA"/>
    <property type="match status" value="1"/>
</dbReference>
<dbReference type="SUPFAM" id="SSF46785">
    <property type="entry name" value="Winged helix' DNA-binding domain"/>
    <property type="match status" value="1"/>
</dbReference>
<dbReference type="GO" id="GO:0003677">
    <property type="term" value="F:DNA binding"/>
    <property type="evidence" value="ECO:0007669"/>
    <property type="project" value="UniProtKB-KW"/>
</dbReference>
<dbReference type="PRINTS" id="PR00035">
    <property type="entry name" value="HTHGNTR"/>
</dbReference>
<gene>
    <name evidence="6" type="ORF">KDY119_00163</name>
</gene>